<dbReference type="OrthoDB" id="10265211at2759"/>
<feature type="compositionally biased region" description="Low complexity" evidence="1">
    <location>
        <begin position="247"/>
        <end position="256"/>
    </location>
</feature>
<dbReference type="PANTHER" id="PTHR12748:SF0">
    <property type="entry name" value="ORIGIN RECOGNITION COMPLEX SUBUNIT 3"/>
    <property type="match status" value="1"/>
</dbReference>
<feature type="region of interest" description="Disordered" evidence="1">
    <location>
        <begin position="232"/>
        <end position="262"/>
    </location>
</feature>
<feature type="region of interest" description="Disordered" evidence="1">
    <location>
        <begin position="939"/>
        <end position="960"/>
    </location>
</feature>
<dbReference type="EMBL" id="NBNE01003122">
    <property type="protein sequence ID" value="OWZ08524.1"/>
    <property type="molecule type" value="Genomic_DNA"/>
</dbReference>
<evidence type="ECO:0000259" key="2">
    <source>
        <dbReference type="Pfam" id="PF07034"/>
    </source>
</evidence>
<evidence type="ECO:0000313" key="3">
    <source>
        <dbReference type="EMBL" id="OWZ08524.1"/>
    </source>
</evidence>
<dbReference type="GO" id="GO:0005664">
    <property type="term" value="C:nuclear origin of replication recognition complex"/>
    <property type="evidence" value="ECO:0007669"/>
    <property type="project" value="InterPro"/>
</dbReference>
<protein>
    <recommendedName>
        <fullName evidence="2">Origin recognition complex subunit 3 N-terminal domain-containing protein</fullName>
    </recommendedName>
</protein>
<evidence type="ECO:0000313" key="4">
    <source>
        <dbReference type="Proteomes" id="UP000198211"/>
    </source>
</evidence>
<dbReference type="GO" id="GO:0006270">
    <property type="term" value="P:DNA replication initiation"/>
    <property type="evidence" value="ECO:0007669"/>
    <property type="project" value="TreeGrafter"/>
</dbReference>
<name>A0A225VTP1_9STRA</name>
<dbReference type="GO" id="GO:0005656">
    <property type="term" value="C:nuclear pre-replicative complex"/>
    <property type="evidence" value="ECO:0007669"/>
    <property type="project" value="TreeGrafter"/>
</dbReference>
<dbReference type="PANTHER" id="PTHR12748">
    <property type="entry name" value="ORIGIN RECOGNITION COMPLEX SUBUNIT 3"/>
    <property type="match status" value="1"/>
</dbReference>
<keyword evidence="4" id="KW-1185">Reference proteome</keyword>
<organism evidence="3 4">
    <name type="scientific">Phytophthora megakarya</name>
    <dbReference type="NCBI Taxonomy" id="4795"/>
    <lineage>
        <taxon>Eukaryota</taxon>
        <taxon>Sar</taxon>
        <taxon>Stramenopiles</taxon>
        <taxon>Oomycota</taxon>
        <taxon>Peronosporomycetes</taxon>
        <taxon>Peronosporales</taxon>
        <taxon>Peronosporaceae</taxon>
        <taxon>Phytophthora</taxon>
    </lineage>
</organism>
<dbReference type="GO" id="GO:0031261">
    <property type="term" value="C:DNA replication preinitiation complex"/>
    <property type="evidence" value="ECO:0007669"/>
    <property type="project" value="TreeGrafter"/>
</dbReference>
<sequence>MEAAAFSTGVSIQYPYGRSAANSTLNHHNEKVEYPFPFPASRKTSSDRQYRADTEAYSACQELAYHFACEKTRQAVQELLRKNNDTRYTQVLRFFEKYCSREEGNATTASPSGRRLKDPNLPVLFPEFHAFPTAAVIAGTDATSSDLWIDPLTQKLRRTFPICLVAPRDVSTARKFIEWLAARVAKLCAAKLREEKWLEDLVDKFDLLPLDKPPVAVGSARRITRNQAKVGVVDDKRNDEDEEHSDFSFYDSSSGSDESDDEYDFKKKKRRIASVAYGRWTMTKLLMTIQHNIDDLLAPSSGDISREWVDMLGELVQDRLQEALKLVRMVQHKEDEMVPQIIACFDEAVAWLQHKIEKCQDTAVKLLNVAPASNSNYSTTAHIGSTEMALAMMLKRVFCQYESFLKECTLDREVVRNRKKSVKQEIFKLTNHYMVKSDKPEVFTHMPAQSTFPQRSFLLLCIEQLEAFSQQVLSDFLGIWTHFVQQQQENCNTNDRRCTLGFVIGVASATSPALRRLDLTVTNRFELQFFSLVDSRKCFDDVLEALVVNAKLPLSLSGEVLRAIARRQHRLPSVPRLLLALRFLLFTHFRRCPWSFLGLAVDDLSSSGESPILVAASCTPLPHRVAGWVKRYRKRMYSINTKSFQNRETRERPVESDVILAPWLLPCSPLELADLASRTIPSETPGNEDWMSVLEAAALKERRRQARWRMGWRCFRSACSWLNICIDGADEKDHDKQEQMAVVHLALALEGRLGQAPRFTQVLQQLETCERWVVLVAMIEDWKSSFRASGLNDDEEGDLETTLSELATLCAYARSQKPPLKMQVALRQELVDVFTTRLITALLHPPIPGITPPAEALVSSWCVLTDAHVLDKRLRFEYHDNLREVLEEAGIGDKIRTSNDGDEASWVHDVGLAYLFYKESASASLSLRDWYESFSSELEQESKSAAATKSKKKGEDCEIQ</sequence>
<reference evidence="4" key="1">
    <citation type="submission" date="2017-03" db="EMBL/GenBank/DDBJ databases">
        <title>Phytopthora megakarya and P. palmivora, two closely related causual agents of cacao black pod achieved similar genome size and gene model numbers by different mechanisms.</title>
        <authorList>
            <person name="Ali S."/>
            <person name="Shao J."/>
            <person name="Larry D.J."/>
            <person name="Kronmiller B."/>
            <person name="Shen D."/>
            <person name="Strem M.D."/>
            <person name="Melnick R.L."/>
            <person name="Guiltinan M.J."/>
            <person name="Tyler B.M."/>
            <person name="Meinhardt L.W."/>
            <person name="Bailey B.A."/>
        </authorList>
    </citation>
    <scope>NUCLEOTIDE SEQUENCE [LARGE SCALE GENOMIC DNA]</scope>
    <source>
        <strain evidence="4">zdho120</strain>
    </source>
</reference>
<dbReference type="Proteomes" id="UP000198211">
    <property type="component" value="Unassembled WGS sequence"/>
</dbReference>
<dbReference type="InterPro" id="IPR020795">
    <property type="entry name" value="ORC3"/>
</dbReference>
<dbReference type="InterPro" id="IPR045667">
    <property type="entry name" value="ORC3_N"/>
</dbReference>
<feature type="domain" description="Origin recognition complex subunit 3 N-terminal" evidence="2">
    <location>
        <begin position="389"/>
        <end position="597"/>
    </location>
</feature>
<proteinExistence type="predicted"/>
<dbReference type="GO" id="GO:0003688">
    <property type="term" value="F:DNA replication origin binding"/>
    <property type="evidence" value="ECO:0007669"/>
    <property type="project" value="TreeGrafter"/>
</dbReference>
<dbReference type="Pfam" id="PF07034">
    <property type="entry name" value="ORC3_N"/>
    <property type="match status" value="1"/>
</dbReference>
<evidence type="ECO:0000256" key="1">
    <source>
        <dbReference type="SAM" id="MobiDB-lite"/>
    </source>
</evidence>
<dbReference type="AlphaFoldDB" id="A0A225VTP1"/>
<accession>A0A225VTP1</accession>
<dbReference type="STRING" id="4795.A0A225VTP1"/>
<comment type="caution">
    <text evidence="3">The sequence shown here is derived from an EMBL/GenBank/DDBJ whole genome shotgun (WGS) entry which is preliminary data.</text>
</comment>
<gene>
    <name evidence="3" type="ORF">PHMEG_00018916</name>
</gene>